<protein>
    <submittedName>
        <fullName evidence="2">Uncharacterized protein</fullName>
    </submittedName>
</protein>
<feature type="region of interest" description="Disordered" evidence="1">
    <location>
        <begin position="1"/>
        <end position="23"/>
    </location>
</feature>
<dbReference type="PROSITE" id="PS51257">
    <property type="entry name" value="PROKAR_LIPOPROTEIN"/>
    <property type="match status" value="1"/>
</dbReference>
<sequence length="86" mass="9026">MEETVRAVIPRPTTQHRPGSAAGTASGALLACERWRVESADTALEPVAAVVRALLAPHTDADTDDGEVRTVVLELSAPEDPAPVRS</sequence>
<evidence type="ECO:0000313" key="2">
    <source>
        <dbReference type="EMBL" id="MEU8135589.1"/>
    </source>
</evidence>
<comment type="caution">
    <text evidence="2">The sequence shown here is derived from an EMBL/GenBank/DDBJ whole genome shotgun (WGS) entry which is preliminary data.</text>
</comment>
<gene>
    <name evidence="2" type="ORF">AB0C36_18965</name>
</gene>
<dbReference type="EMBL" id="JBEZFP010000045">
    <property type="protein sequence ID" value="MEU8135589.1"/>
    <property type="molecule type" value="Genomic_DNA"/>
</dbReference>
<proteinExistence type="predicted"/>
<reference evidence="2 3" key="1">
    <citation type="submission" date="2024-06" db="EMBL/GenBank/DDBJ databases">
        <title>The Natural Products Discovery Center: Release of the First 8490 Sequenced Strains for Exploring Actinobacteria Biosynthetic Diversity.</title>
        <authorList>
            <person name="Kalkreuter E."/>
            <person name="Kautsar S.A."/>
            <person name="Yang D."/>
            <person name="Bader C.D."/>
            <person name="Teijaro C.N."/>
            <person name="Fluegel L."/>
            <person name="Davis C.M."/>
            <person name="Simpson J.R."/>
            <person name="Lauterbach L."/>
            <person name="Steele A.D."/>
            <person name="Gui C."/>
            <person name="Meng S."/>
            <person name="Li G."/>
            <person name="Viehrig K."/>
            <person name="Ye F."/>
            <person name="Su P."/>
            <person name="Kiefer A.F."/>
            <person name="Nichols A."/>
            <person name="Cepeda A.J."/>
            <person name="Yan W."/>
            <person name="Fan B."/>
            <person name="Jiang Y."/>
            <person name="Adhikari A."/>
            <person name="Zheng C.-J."/>
            <person name="Schuster L."/>
            <person name="Cowan T.M."/>
            <person name="Smanski M.J."/>
            <person name="Chevrette M.G."/>
            <person name="De Carvalho L.P.S."/>
            <person name="Shen B."/>
        </authorList>
    </citation>
    <scope>NUCLEOTIDE SEQUENCE [LARGE SCALE GENOMIC DNA]</scope>
    <source>
        <strain evidence="2 3">NPDC048946</strain>
    </source>
</reference>
<feature type="non-terminal residue" evidence="2">
    <location>
        <position position="86"/>
    </location>
</feature>
<dbReference type="Proteomes" id="UP001551482">
    <property type="component" value="Unassembled WGS sequence"/>
</dbReference>
<accession>A0ABV3DL26</accession>
<keyword evidence="3" id="KW-1185">Reference proteome</keyword>
<organism evidence="2 3">
    <name type="scientific">Streptodolium elevatio</name>
    <dbReference type="NCBI Taxonomy" id="3157996"/>
    <lineage>
        <taxon>Bacteria</taxon>
        <taxon>Bacillati</taxon>
        <taxon>Actinomycetota</taxon>
        <taxon>Actinomycetes</taxon>
        <taxon>Kitasatosporales</taxon>
        <taxon>Streptomycetaceae</taxon>
        <taxon>Streptodolium</taxon>
    </lineage>
</organism>
<evidence type="ECO:0000256" key="1">
    <source>
        <dbReference type="SAM" id="MobiDB-lite"/>
    </source>
</evidence>
<evidence type="ECO:0000313" key="3">
    <source>
        <dbReference type="Proteomes" id="UP001551482"/>
    </source>
</evidence>
<name>A0ABV3DL26_9ACTN</name>